<dbReference type="SUPFAM" id="SSF56634">
    <property type="entry name" value="Heme-dependent catalase-like"/>
    <property type="match status" value="1"/>
</dbReference>
<evidence type="ECO:0000313" key="1">
    <source>
        <dbReference type="EMBL" id="QBR89497.1"/>
    </source>
</evidence>
<dbReference type="Proteomes" id="UP000295748">
    <property type="component" value="Chromosome"/>
</dbReference>
<proteinExistence type="predicted"/>
<accession>A0ABX5SWG8</accession>
<reference evidence="1 2" key="1">
    <citation type="submission" date="2019-03" db="EMBL/GenBank/DDBJ databases">
        <authorList>
            <person name="Dong K."/>
        </authorList>
    </citation>
    <scope>NUCLEOTIDE SEQUENCE [LARGE SCALE GENOMIC DNA]</scope>
    <source>
        <strain evidence="2">dk512</strain>
    </source>
</reference>
<keyword evidence="2" id="KW-1185">Reference proteome</keyword>
<dbReference type="EMBL" id="CP038266">
    <property type="protein sequence ID" value="QBR89497.1"/>
    <property type="molecule type" value="Genomic_DNA"/>
</dbReference>
<dbReference type="RefSeq" id="WP_135068056.1">
    <property type="nucleotide sequence ID" value="NZ_CP038266.1"/>
</dbReference>
<name>A0ABX5SWG8_9MICO</name>
<sequence length="229" mass="24916">MLARSAEVVGTALRGLFALILRFRHPRPIHTRGLVLEGELTWLGAAAASGISWIDDAPPDPVGVVARLSRAVGLPARLPDVIGLALRASAGGRTVDLELASTGIGFPSRFLLVPRSTPTGATFGSLLPYRSSRGPILVCARSVPRRQLPASTHDIAAALDGEPWRVRLYFATPRGRWHPFAEAALQPSTDQEDRELRFDSVRHPLPGAGTYRWVDRVRQPSYLRVQGPQ</sequence>
<evidence type="ECO:0000313" key="2">
    <source>
        <dbReference type="Proteomes" id="UP000295748"/>
    </source>
</evidence>
<organism evidence="1 2">
    <name type="scientific">Microbacterium wangchenii</name>
    <dbReference type="NCBI Taxonomy" id="2541726"/>
    <lineage>
        <taxon>Bacteria</taxon>
        <taxon>Bacillati</taxon>
        <taxon>Actinomycetota</taxon>
        <taxon>Actinomycetes</taxon>
        <taxon>Micrococcales</taxon>
        <taxon>Microbacteriaceae</taxon>
        <taxon>Microbacterium</taxon>
    </lineage>
</organism>
<gene>
    <name evidence="1" type="ORF">E4K62_12915</name>
</gene>
<protein>
    <recommendedName>
        <fullName evidence="3">Phosphodiesterase</fullName>
    </recommendedName>
</protein>
<dbReference type="InterPro" id="IPR020835">
    <property type="entry name" value="Catalase_sf"/>
</dbReference>
<evidence type="ECO:0008006" key="3">
    <source>
        <dbReference type="Google" id="ProtNLM"/>
    </source>
</evidence>